<dbReference type="SUPFAM" id="SSF63411">
    <property type="entry name" value="LuxS/MPP-like metallohydrolase"/>
    <property type="match status" value="2"/>
</dbReference>
<dbReference type="InterPro" id="IPR011249">
    <property type="entry name" value="Metalloenz_LuxS/M16"/>
</dbReference>
<dbReference type="InterPro" id="IPR007863">
    <property type="entry name" value="Peptidase_M16_C"/>
</dbReference>
<dbReference type="Pfam" id="PF00675">
    <property type="entry name" value="Peptidase_M16"/>
    <property type="match status" value="1"/>
</dbReference>
<evidence type="ECO:0000259" key="3">
    <source>
        <dbReference type="Pfam" id="PF00675"/>
    </source>
</evidence>
<organism evidence="5 7">
    <name type="scientific">Adineta steineri</name>
    <dbReference type="NCBI Taxonomy" id="433720"/>
    <lineage>
        <taxon>Eukaryota</taxon>
        <taxon>Metazoa</taxon>
        <taxon>Spiralia</taxon>
        <taxon>Gnathifera</taxon>
        <taxon>Rotifera</taxon>
        <taxon>Eurotatoria</taxon>
        <taxon>Bdelloidea</taxon>
        <taxon>Adinetida</taxon>
        <taxon>Adinetidae</taxon>
        <taxon>Adineta</taxon>
    </lineage>
</organism>
<dbReference type="EMBL" id="CAJOBB010011711">
    <property type="protein sequence ID" value="CAF4265355.1"/>
    <property type="molecule type" value="Genomic_DNA"/>
</dbReference>
<dbReference type="InterPro" id="IPR050361">
    <property type="entry name" value="MPP/UQCRC_Complex"/>
</dbReference>
<dbReference type="EMBL" id="CAJOBB010011728">
    <property type="protein sequence ID" value="CAF4265598.1"/>
    <property type="molecule type" value="Genomic_DNA"/>
</dbReference>
<proteinExistence type="inferred from homology"/>
<evidence type="ECO:0008006" key="8">
    <source>
        <dbReference type="Google" id="ProtNLM"/>
    </source>
</evidence>
<evidence type="ECO:0000259" key="4">
    <source>
        <dbReference type="Pfam" id="PF05193"/>
    </source>
</evidence>
<feature type="domain" description="Peptidase M16 C-terminal" evidence="4">
    <location>
        <begin position="76"/>
        <end position="276"/>
    </location>
</feature>
<feature type="non-terminal residue" evidence="5">
    <location>
        <position position="370"/>
    </location>
</feature>
<evidence type="ECO:0000313" key="7">
    <source>
        <dbReference type="Proteomes" id="UP000663868"/>
    </source>
</evidence>
<feature type="domain" description="Peptidase M16 N-terminal" evidence="3">
    <location>
        <begin position="2"/>
        <end position="69"/>
    </location>
</feature>
<evidence type="ECO:0000313" key="5">
    <source>
        <dbReference type="EMBL" id="CAF4265355.1"/>
    </source>
</evidence>
<name>A0A820FRQ6_9BILA</name>
<gene>
    <name evidence="5" type="ORF">KXQ929_LOCUS43579</name>
    <name evidence="6" type="ORF">KXQ929_LOCUS43592</name>
</gene>
<accession>A0A820FRQ6</accession>
<dbReference type="PANTHER" id="PTHR11851:SF49">
    <property type="entry name" value="MITOCHONDRIAL-PROCESSING PEPTIDASE SUBUNIT ALPHA"/>
    <property type="match status" value="1"/>
</dbReference>
<sequence>GLERVIELLSETIFRPKLLPEEIEGAQAAIFNEIDDLKNRRYDPTPLITDMIHAAGYKNKTLGLPKYTPVDNIARIDASLIKSYMKDFYQPERMVLAGVGVDHQQLVDLGKKYFSVPKNEKKIIDEQTSNDNKAVWTGGVLMEEIDRSHLSFGADPLPEIAHIGLGFEAPSHKEEHEFVSACVLSQLLGGGGSFSAGGPGKGLYSRFYTNVLNRNEEIKTAISYNQAYTDSGCLYFHFGGYPSYLRNMTDVAIREIGYLVSHPPETVELERAKTQLQSMLFMNLEQRPVVFEDVARQVLFVGKRQQAEYYFNRIRRVQPEDIHKVARRIFSTPLALVGLGKGLNNMRSYGQISDTIQRQLSPSTRWRIFG</sequence>
<dbReference type="InterPro" id="IPR011765">
    <property type="entry name" value="Pept_M16_N"/>
</dbReference>
<dbReference type="Pfam" id="PF05193">
    <property type="entry name" value="Peptidase_M16_C"/>
    <property type="match status" value="1"/>
</dbReference>
<dbReference type="Proteomes" id="UP000663868">
    <property type="component" value="Unassembled WGS sequence"/>
</dbReference>
<dbReference type="PANTHER" id="PTHR11851">
    <property type="entry name" value="METALLOPROTEASE"/>
    <property type="match status" value="1"/>
</dbReference>
<evidence type="ECO:0000256" key="2">
    <source>
        <dbReference type="ARBA" id="ARBA00007261"/>
    </source>
</evidence>
<dbReference type="GO" id="GO:0006627">
    <property type="term" value="P:protein processing involved in protein targeting to mitochondrion"/>
    <property type="evidence" value="ECO:0007669"/>
    <property type="project" value="TreeGrafter"/>
</dbReference>
<dbReference type="AlphaFoldDB" id="A0A820FRQ6"/>
<dbReference type="Gene3D" id="3.30.830.10">
    <property type="entry name" value="Metalloenzyme, LuxS/M16 peptidase-like"/>
    <property type="match status" value="2"/>
</dbReference>
<dbReference type="GO" id="GO:0005739">
    <property type="term" value="C:mitochondrion"/>
    <property type="evidence" value="ECO:0007669"/>
    <property type="project" value="TreeGrafter"/>
</dbReference>
<dbReference type="GO" id="GO:0046872">
    <property type="term" value="F:metal ion binding"/>
    <property type="evidence" value="ECO:0007669"/>
    <property type="project" value="InterPro"/>
</dbReference>
<evidence type="ECO:0000313" key="6">
    <source>
        <dbReference type="EMBL" id="CAF4265598.1"/>
    </source>
</evidence>
<comment type="caution">
    <text evidence="5">The sequence shown here is derived from an EMBL/GenBank/DDBJ whole genome shotgun (WGS) entry which is preliminary data.</text>
</comment>
<comment type="function">
    <text evidence="1">Substrate recognition and binding subunit of the essential mitochondrial processing protease (MPP), which cleaves the mitochondrial sequence off newly imported precursors proteins.</text>
</comment>
<comment type="similarity">
    <text evidence="2">Belongs to the peptidase M16 family.</text>
</comment>
<protein>
    <recommendedName>
        <fullName evidence="8">Mitochondrial-processing peptidase subunit alpha</fullName>
    </recommendedName>
</protein>
<evidence type="ECO:0000256" key="1">
    <source>
        <dbReference type="ARBA" id="ARBA00002123"/>
    </source>
</evidence>
<reference evidence="5" key="1">
    <citation type="submission" date="2021-02" db="EMBL/GenBank/DDBJ databases">
        <authorList>
            <person name="Nowell W R."/>
        </authorList>
    </citation>
    <scope>NUCLEOTIDE SEQUENCE</scope>
</reference>